<gene>
    <name evidence="1" type="ORF">BURPS1710A_1694</name>
</gene>
<evidence type="ECO:0000313" key="1">
    <source>
        <dbReference type="EMBL" id="EET09474.1"/>
    </source>
</evidence>
<organism evidence="1">
    <name type="scientific">Burkholderia pseudomallei 1710a</name>
    <dbReference type="NCBI Taxonomy" id="320371"/>
    <lineage>
        <taxon>Bacteria</taxon>
        <taxon>Pseudomonadati</taxon>
        <taxon>Pseudomonadota</taxon>
        <taxon>Betaproteobacteria</taxon>
        <taxon>Burkholderiales</taxon>
        <taxon>Burkholderiaceae</taxon>
        <taxon>Burkholderia</taxon>
        <taxon>pseudomallei group</taxon>
    </lineage>
</organism>
<name>A0A0E1WAQ5_BURPE</name>
<proteinExistence type="predicted"/>
<dbReference type="EMBL" id="CM000832">
    <property type="protein sequence ID" value="EET09474.1"/>
    <property type="molecule type" value="Genomic_DNA"/>
</dbReference>
<sequence length="44" mass="5264">MPKKCARFATFFRNAQYLLGYPEFIREMSDRASSETRWGHVFFA</sequence>
<dbReference type="Proteomes" id="UP000001812">
    <property type="component" value="Chromosome I"/>
</dbReference>
<accession>A0A0E1WAQ5</accession>
<dbReference type="HOGENOM" id="CLU_3213508_0_0_4"/>
<reference evidence="1" key="1">
    <citation type="submission" date="2009-05" db="EMBL/GenBank/DDBJ databases">
        <authorList>
            <person name="Harkins D.M."/>
            <person name="DeShazer D."/>
            <person name="Woods D.E."/>
            <person name="Brinkac L.M."/>
            <person name="Brown K.A."/>
            <person name="Hung G.C."/>
            <person name="Tuanyok A."/>
            <person name="Zhang B."/>
            <person name="Nierman W.C."/>
        </authorList>
    </citation>
    <scope>NUCLEOTIDE SEQUENCE [LARGE SCALE GENOMIC DNA]</scope>
    <source>
        <strain evidence="1">1710a</strain>
    </source>
</reference>
<dbReference type="AlphaFoldDB" id="A0A0E1WAQ5"/>
<protein>
    <submittedName>
        <fullName evidence="1">Uncharacterized protein</fullName>
    </submittedName>
</protein>